<dbReference type="Pfam" id="PF10022">
    <property type="entry name" value="DUF2264"/>
    <property type="match status" value="1"/>
</dbReference>
<keyword evidence="3" id="KW-1185">Reference proteome</keyword>
<dbReference type="PANTHER" id="PTHR35339:SF4">
    <property type="entry name" value="LINALOOL DEHYDRATASE_ISOMERASE DOMAIN-CONTAINING PROTEIN"/>
    <property type="match status" value="1"/>
</dbReference>
<gene>
    <name evidence="2" type="ORF">G1H10_25810</name>
</gene>
<sequence length="700" mass="75896">MSRLLSISADSRDHRADNAAVTDHAIRPWPRRRWEELADRLLLAVRPYAGDDRALIRIPGPASASGRWSDGLEGYARTFIMAAFRVAGADGHDPHGLLDQYAHGLRHGTDPDSPARWPRMSERRQARVEAASIAIGLSETRPWLWDRLDDGTRSRVVDWFADIVGTTDYGNNWLWFQNVVESFLASVGGPWSQDDLDRNAELEERLYVGDGWYSDGAGRDGRLQSFDYYAGWAWHLYPLLDARIRGTELSDARRDRMRAFLDQASLLVGSGGAPVLQGRSLTYRFAMLAPFWAGALADATPLSPGQTSALTAAVMQHFIDHGAITDDGLLPIGWHREFPRIRQLYTGAGSPYWASKAFLGLLLPPGHPVWTATPEPLPHWQRDSVTLLRVPGWLVQSTSDDGVVRLINHGTDRLQQPAAVPEPDDPFYRRQAYSSHSAPQLLPASIAAPVESHTALLDATGLPSHRGGVQRIHLGQTVAVSRCRPYWLSHGHVGTEGDSASWAGLRHGPELTVASVVHGAVELRLAWITTDAATDATTDATVAGPAVALPASEESPWPADPGPWRLRIGGWALAGEPGDVVIETRRPGADPQAGEPARIQARRLSDGMISVVQGVRGLNVAGSVQLEGADPLGPSSIVPWVRSAEPVAPGDVQAAAVVLRRSSAPLLPETPEVVVNPDGSGCILVRWPDGAEDTVPAALR</sequence>
<reference evidence="2 3" key="1">
    <citation type="submission" date="2020-02" db="EMBL/GenBank/DDBJ databases">
        <authorList>
            <person name="Li X.-J."/>
            <person name="Han X.-M."/>
        </authorList>
    </citation>
    <scope>NUCLEOTIDE SEQUENCE [LARGE SCALE GENOMIC DNA]</scope>
    <source>
        <strain evidence="2 3">CCTCC AB 2017055</strain>
    </source>
</reference>
<dbReference type="InterPro" id="IPR016624">
    <property type="entry name" value="UCP014753"/>
</dbReference>
<evidence type="ECO:0000313" key="3">
    <source>
        <dbReference type="Proteomes" id="UP000475214"/>
    </source>
</evidence>
<proteinExistence type="predicted"/>
<evidence type="ECO:0000313" key="2">
    <source>
        <dbReference type="EMBL" id="NEE03587.1"/>
    </source>
</evidence>
<comment type="caution">
    <text evidence="2">The sequence shown here is derived from an EMBL/GenBank/DDBJ whole genome shotgun (WGS) entry which is preliminary data.</text>
</comment>
<feature type="domain" description="DUF2264" evidence="1">
    <location>
        <begin position="31"/>
        <end position="376"/>
    </location>
</feature>
<protein>
    <submittedName>
        <fullName evidence="2">DUF2264 domain-containing protein</fullName>
    </submittedName>
</protein>
<name>A0A6L9SET0_9ACTN</name>
<evidence type="ECO:0000259" key="1">
    <source>
        <dbReference type="Pfam" id="PF10022"/>
    </source>
</evidence>
<dbReference type="InterPro" id="IPR049349">
    <property type="entry name" value="DUF2264_N"/>
</dbReference>
<dbReference type="Proteomes" id="UP000475214">
    <property type="component" value="Unassembled WGS sequence"/>
</dbReference>
<dbReference type="PANTHER" id="PTHR35339">
    <property type="entry name" value="LINALOOL DEHYDRATASE_ISOMERASE DOMAIN-CONTAINING PROTEIN"/>
    <property type="match status" value="1"/>
</dbReference>
<accession>A0A6L9SET0</accession>
<organism evidence="2 3">
    <name type="scientific">Phytoactinopolyspora halotolerans</name>
    <dbReference type="NCBI Taxonomy" id="1981512"/>
    <lineage>
        <taxon>Bacteria</taxon>
        <taxon>Bacillati</taxon>
        <taxon>Actinomycetota</taxon>
        <taxon>Actinomycetes</taxon>
        <taxon>Jiangellales</taxon>
        <taxon>Jiangellaceae</taxon>
        <taxon>Phytoactinopolyspora</taxon>
    </lineage>
</organism>
<dbReference type="EMBL" id="JAAGOA010000024">
    <property type="protein sequence ID" value="NEE03587.1"/>
    <property type="molecule type" value="Genomic_DNA"/>
</dbReference>
<dbReference type="AlphaFoldDB" id="A0A6L9SET0"/>